<accession>A0A075TVG6</accession>
<evidence type="ECO:0000313" key="2">
    <source>
        <dbReference type="EMBL" id="AIM62868.1"/>
    </source>
</evidence>
<proteinExistence type="predicted"/>
<keyword evidence="1" id="KW-0472">Membrane</keyword>
<dbReference type="KEGG" id="wce:WS08_0615"/>
<reference evidence="2 3" key="1">
    <citation type="journal article" date="2014" name="Genome Announc.">
        <title>Complete Genome Sequences of Fish Pathogenic Weissella ceti Strains WS74 and WS105.</title>
        <authorList>
            <person name="Figueiredo H.C."/>
            <person name="Leal C.A."/>
            <person name="Dorella F.A."/>
            <person name="Carvalho A.F."/>
            <person name="Soares S.C."/>
            <person name="Pereira F.L."/>
            <person name="Azevedo V.A."/>
        </authorList>
    </citation>
    <scope>NUCLEOTIDE SEQUENCE [LARGE SCALE GENOMIC DNA]</scope>
    <source>
        <strain evidence="2 3">WS74</strain>
    </source>
</reference>
<name>A0A075TVG6_9LACO</name>
<sequence length="170" mass="19423">MEIRQTPQALHRARRARWFKIIGGIVAVIAIVVTFLVMATHPVREGEHRLTELATEKFNLVEVDQYYSVSRNDVFTSLVGTNQKKQNIGVIRNNSTGELMEIDMTTGWSEKQVRDDVQSRFKPKEVTSIGMGIYDDVPVWLVTLVEKDNNLTLLTYQFSDGKIIRAIENL</sequence>
<dbReference type="KEGG" id="wci:WS105_0676"/>
<evidence type="ECO:0008006" key="4">
    <source>
        <dbReference type="Google" id="ProtNLM"/>
    </source>
</evidence>
<dbReference type="EMBL" id="CP009223">
    <property type="protein sequence ID" value="AIM62868.1"/>
    <property type="molecule type" value="Genomic_DNA"/>
</dbReference>
<dbReference type="AlphaFoldDB" id="A0A075TVG6"/>
<gene>
    <name evidence="2" type="ORF">WS74_0616</name>
</gene>
<keyword evidence="1" id="KW-1133">Transmembrane helix</keyword>
<organism evidence="2 3">
    <name type="scientific">Weissella ceti</name>
    <dbReference type="NCBI Taxonomy" id="759620"/>
    <lineage>
        <taxon>Bacteria</taxon>
        <taxon>Bacillati</taxon>
        <taxon>Bacillota</taxon>
        <taxon>Bacilli</taxon>
        <taxon>Lactobacillales</taxon>
        <taxon>Lactobacillaceae</taxon>
        <taxon>Weissella</taxon>
    </lineage>
</organism>
<dbReference type="SUPFAM" id="SSF54403">
    <property type="entry name" value="Cystatin/monellin"/>
    <property type="match status" value="2"/>
</dbReference>
<protein>
    <recommendedName>
        <fullName evidence="4">DUF5590 domain-containing protein</fullName>
    </recommendedName>
</protein>
<dbReference type="STRING" id="759620.WS105_0676"/>
<reference evidence="3" key="2">
    <citation type="submission" date="2014-08" db="EMBL/GenBank/DDBJ databases">
        <title>Complete genome of Weissella ceti strain WS74 isolated from diseased rainbow trout in Brazil.</title>
        <authorList>
            <person name="Figueiredo H.C.P."/>
            <person name="Leal C.A.G."/>
            <person name="Pereira F.L."/>
            <person name="Soares S.C."/>
            <person name="Dorella F.A."/>
            <person name="Carvalho A.F."/>
            <person name="Azevedo V.A.C."/>
        </authorList>
    </citation>
    <scope>NUCLEOTIDE SEQUENCE [LARGE SCALE GENOMIC DNA]</scope>
    <source>
        <strain evidence="3">WS74</strain>
    </source>
</reference>
<dbReference type="PATRIC" id="fig|759620.7.peg.648"/>
<dbReference type="KEGG" id="wct:WS74_0616"/>
<feature type="transmembrane region" description="Helical" evidence="1">
    <location>
        <begin position="21"/>
        <end position="39"/>
    </location>
</feature>
<dbReference type="Gene3D" id="3.10.450.40">
    <property type="match status" value="2"/>
</dbReference>
<keyword evidence="1" id="KW-0812">Transmembrane</keyword>
<evidence type="ECO:0000313" key="3">
    <source>
        <dbReference type="Proteomes" id="UP000029079"/>
    </source>
</evidence>
<evidence type="ECO:0000256" key="1">
    <source>
        <dbReference type="SAM" id="Phobius"/>
    </source>
</evidence>
<dbReference type="InterPro" id="IPR046350">
    <property type="entry name" value="Cystatin_sf"/>
</dbReference>
<dbReference type="Proteomes" id="UP000029079">
    <property type="component" value="Chromosome"/>
</dbReference>
<keyword evidence="3" id="KW-1185">Reference proteome</keyword>